<dbReference type="InterPro" id="IPR003111">
    <property type="entry name" value="Lon_prtase_N"/>
</dbReference>
<dbReference type="Proteomes" id="UP000466445">
    <property type="component" value="Chromosome"/>
</dbReference>
<evidence type="ECO:0000313" key="2">
    <source>
        <dbReference type="EMBL" id="BBY59070.1"/>
    </source>
</evidence>
<dbReference type="InterPro" id="IPR015947">
    <property type="entry name" value="PUA-like_sf"/>
</dbReference>
<dbReference type="Pfam" id="PF02190">
    <property type="entry name" value="LON_substr_bdg"/>
    <property type="match status" value="1"/>
</dbReference>
<dbReference type="GO" id="GO:0008233">
    <property type="term" value="F:peptidase activity"/>
    <property type="evidence" value="ECO:0007669"/>
    <property type="project" value="UniProtKB-KW"/>
</dbReference>
<evidence type="ECO:0000313" key="3">
    <source>
        <dbReference type="Proteomes" id="UP000466445"/>
    </source>
</evidence>
<dbReference type="GO" id="GO:0006508">
    <property type="term" value="P:proteolysis"/>
    <property type="evidence" value="ECO:0007669"/>
    <property type="project" value="UniProtKB-KW"/>
</dbReference>
<keyword evidence="3" id="KW-1185">Reference proteome</keyword>
<reference evidence="2 3" key="1">
    <citation type="journal article" date="2019" name="Emerg. Microbes Infect.">
        <title>Comprehensive subspecies identification of 175 nontuberculous mycobacteria species based on 7547 genomic profiles.</title>
        <authorList>
            <person name="Matsumoto Y."/>
            <person name="Kinjo T."/>
            <person name="Motooka D."/>
            <person name="Nabeya D."/>
            <person name="Jung N."/>
            <person name="Uechi K."/>
            <person name="Horii T."/>
            <person name="Iida T."/>
            <person name="Fujita J."/>
            <person name="Nakamura S."/>
        </authorList>
    </citation>
    <scope>NUCLEOTIDE SEQUENCE [LARGE SCALE GENOMIC DNA]</scope>
    <source>
        <strain evidence="2 3">JCM 30395</strain>
    </source>
</reference>
<dbReference type="RefSeq" id="WP_163696902.1">
    <property type="nucleotide sequence ID" value="NZ_AP022595.1"/>
</dbReference>
<dbReference type="InterPro" id="IPR046336">
    <property type="entry name" value="Lon_prtase_N_sf"/>
</dbReference>
<dbReference type="Gene3D" id="2.30.130.40">
    <property type="entry name" value="LON domain-like"/>
    <property type="match status" value="1"/>
</dbReference>
<protein>
    <submittedName>
        <fullName evidence="2">ATP-dependent protease</fullName>
    </submittedName>
</protein>
<name>A0A7I7SR48_9MYCO</name>
<evidence type="ECO:0000259" key="1">
    <source>
        <dbReference type="PROSITE" id="PS51787"/>
    </source>
</evidence>
<organism evidence="2 3">
    <name type="scientific">Mycolicibacterium sarraceniae</name>
    <dbReference type="NCBI Taxonomy" id="1534348"/>
    <lineage>
        <taxon>Bacteria</taxon>
        <taxon>Bacillati</taxon>
        <taxon>Actinomycetota</taxon>
        <taxon>Actinomycetes</taxon>
        <taxon>Mycobacteriales</taxon>
        <taxon>Mycobacteriaceae</taxon>
        <taxon>Mycolicibacterium</taxon>
    </lineage>
</organism>
<sequence length="214" mass="23196">MAGQPMFPLQSALLPGESLPLRIFEPRYSQLVADCLAMTDPTFGVVLITQGREVGGGDARSDVGALARITEYADHGMGQYELKAVVGERIRVLEWLSDEPYPRAVVEPWPDEPGPAVTPERIGVVIDKILVLFERILATRGGRLRFDALAVEPEIADNPSLHIYALAARVPMGQADRYAVLAAPTLSGRVDALTDAIETVTAMVEFQIANGDDE</sequence>
<feature type="domain" description="Lon N-terminal" evidence="1">
    <location>
        <begin position="1"/>
        <end position="201"/>
    </location>
</feature>
<dbReference type="EMBL" id="AP022595">
    <property type="protein sequence ID" value="BBY59070.1"/>
    <property type="molecule type" value="Genomic_DNA"/>
</dbReference>
<dbReference type="PROSITE" id="PS51787">
    <property type="entry name" value="LON_N"/>
    <property type="match status" value="1"/>
</dbReference>
<keyword evidence="2" id="KW-0645">Protease</keyword>
<dbReference type="SUPFAM" id="SSF88697">
    <property type="entry name" value="PUA domain-like"/>
    <property type="match status" value="1"/>
</dbReference>
<gene>
    <name evidence="2" type="ORF">MSAR_22060</name>
</gene>
<proteinExistence type="predicted"/>
<dbReference type="SMART" id="SM00464">
    <property type="entry name" value="LON"/>
    <property type="match status" value="1"/>
</dbReference>
<dbReference type="AlphaFoldDB" id="A0A7I7SR48"/>
<keyword evidence="2" id="KW-0378">Hydrolase</keyword>
<accession>A0A7I7SR48</accession>
<dbReference type="PANTHER" id="PTHR46732:SF8">
    <property type="entry name" value="ATP-DEPENDENT PROTEASE LA (LON) DOMAIN PROTEIN"/>
    <property type="match status" value="1"/>
</dbReference>
<dbReference type="PANTHER" id="PTHR46732">
    <property type="entry name" value="ATP-DEPENDENT PROTEASE LA (LON) DOMAIN PROTEIN"/>
    <property type="match status" value="1"/>
</dbReference>
<dbReference type="KEGG" id="msar:MSAR_22060"/>